<accession>E8T4F2</accession>
<evidence type="ECO:0000256" key="2">
    <source>
        <dbReference type="ARBA" id="ARBA00008725"/>
    </source>
</evidence>
<evidence type="ECO:0000256" key="4">
    <source>
        <dbReference type="ARBA" id="ARBA00022448"/>
    </source>
</evidence>
<dbReference type="PANTHER" id="PTHR42996:SF1">
    <property type="entry name" value="PHOSPHATE-BINDING PROTEIN PSTS"/>
    <property type="match status" value="1"/>
</dbReference>
<feature type="domain" description="PBP" evidence="8">
    <location>
        <begin position="39"/>
        <end position="323"/>
    </location>
</feature>
<comment type="subunit">
    <text evidence="3">The complex is composed of two ATP-binding proteins (PstB), two transmembrane proteins (PstC and PstA) and a solute-binding protein (PstS).</text>
</comment>
<protein>
    <recommendedName>
        <fullName evidence="6">Phosphate-binding protein</fullName>
    </recommendedName>
</protein>
<dbReference type="GO" id="GO:0035435">
    <property type="term" value="P:phosphate ion transmembrane transport"/>
    <property type="evidence" value="ECO:0007669"/>
    <property type="project" value="InterPro"/>
</dbReference>
<dbReference type="STRING" id="648996.Theam_0314"/>
<keyword evidence="7" id="KW-0732">Signal</keyword>
<name>E8T4F2_THEA1</name>
<evidence type="ECO:0000256" key="3">
    <source>
        <dbReference type="ARBA" id="ARBA00011529"/>
    </source>
</evidence>
<keyword evidence="10" id="KW-1185">Reference proteome</keyword>
<evidence type="ECO:0000256" key="7">
    <source>
        <dbReference type="SAM" id="SignalP"/>
    </source>
</evidence>
<dbReference type="PROSITE" id="PS51257">
    <property type="entry name" value="PROKAR_LIPOPROTEIN"/>
    <property type="match status" value="1"/>
</dbReference>
<dbReference type="PANTHER" id="PTHR42996">
    <property type="entry name" value="PHOSPHATE-BINDING PROTEIN PSTS"/>
    <property type="match status" value="1"/>
</dbReference>
<gene>
    <name evidence="9" type="ordered locus">Theam_0314</name>
</gene>
<dbReference type="NCBIfam" id="TIGR00975">
    <property type="entry name" value="3a0107s03"/>
    <property type="match status" value="1"/>
</dbReference>
<dbReference type="CDD" id="cd13565">
    <property type="entry name" value="PBP2_PstS"/>
    <property type="match status" value="1"/>
</dbReference>
<sequence>MLKGKKAVFALMLPAVTLVAGCFGGSGSKESGKSESAGHKSSKVVINGAGATFPYPVYVNWAKEYYKATGIKVNYQGIGSGGGIRQVTERTVDFGGSDKMLSPKELDKRRLYQFPAIVGAIVVVYNLPGVGDGELKLSNKTVADIFLGKVKYWDNPEIKSDNPGVKLSHQRITVIHRAEGSGTTWNFTYWLSQVSPEWKEKVGYGKVVNWPTGIGAKGNAGVTNYVKQTPGAIGYVEYAYKLQNNLAAAQLQTKEGNFVKPSEQAFKAAASHASWTMKDHFYLPGNLLLQPGKESWPLTAASMILLPRERKERNKLVIEFFDWSFKHGDPIAVKLGYVPLPEKTKEMVREYWKEVVLK</sequence>
<dbReference type="Pfam" id="PF12849">
    <property type="entry name" value="PBP_like_2"/>
    <property type="match status" value="1"/>
</dbReference>
<dbReference type="PIRSF" id="PIRSF002756">
    <property type="entry name" value="PstS"/>
    <property type="match status" value="1"/>
</dbReference>
<dbReference type="Proteomes" id="UP000006362">
    <property type="component" value="Chromosome"/>
</dbReference>
<evidence type="ECO:0000256" key="1">
    <source>
        <dbReference type="ARBA" id="ARBA00002841"/>
    </source>
</evidence>
<feature type="chain" id="PRO_5003230518" description="Phosphate-binding protein" evidence="7">
    <location>
        <begin position="21"/>
        <end position="358"/>
    </location>
</feature>
<evidence type="ECO:0000259" key="8">
    <source>
        <dbReference type="Pfam" id="PF12849"/>
    </source>
</evidence>
<dbReference type="EMBL" id="CP002444">
    <property type="protein sequence ID" value="ADU96287.1"/>
    <property type="molecule type" value="Genomic_DNA"/>
</dbReference>
<organism evidence="9 10">
    <name type="scientific">Thermovibrio ammonificans (strain DSM 15698 / JCM 12110 / HB-1)</name>
    <dbReference type="NCBI Taxonomy" id="648996"/>
    <lineage>
        <taxon>Bacteria</taxon>
        <taxon>Pseudomonadati</taxon>
        <taxon>Aquificota</taxon>
        <taxon>Aquificia</taxon>
        <taxon>Desulfurobacteriales</taxon>
        <taxon>Desulfurobacteriaceae</taxon>
        <taxon>Thermovibrio</taxon>
    </lineage>
</organism>
<dbReference type="KEGG" id="tam:Theam_0314"/>
<dbReference type="GO" id="GO:0042301">
    <property type="term" value="F:phosphate ion binding"/>
    <property type="evidence" value="ECO:0007669"/>
    <property type="project" value="InterPro"/>
</dbReference>
<dbReference type="InterPro" id="IPR050962">
    <property type="entry name" value="Phosphate-bind_PstS"/>
</dbReference>
<evidence type="ECO:0000256" key="6">
    <source>
        <dbReference type="PIRNR" id="PIRNR002756"/>
    </source>
</evidence>
<keyword evidence="4 6" id="KW-0813">Transport</keyword>
<dbReference type="InterPro" id="IPR024370">
    <property type="entry name" value="PBP_domain"/>
</dbReference>
<dbReference type="HOGENOM" id="CLU_034528_1_0_0"/>
<dbReference type="OrthoDB" id="9790048at2"/>
<keyword evidence="5 6" id="KW-0592">Phosphate transport</keyword>
<dbReference type="NCBIfam" id="NF008171">
    <property type="entry name" value="PRK10918.1"/>
    <property type="match status" value="1"/>
</dbReference>
<dbReference type="Gene3D" id="3.40.190.10">
    <property type="entry name" value="Periplasmic binding protein-like II"/>
    <property type="match status" value="2"/>
</dbReference>
<evidence type="ECO:0000313" key="10">
    <source>
        <dbReference type="Proteomes" id="UP000006362"/>
    </source>
</evidence>
<dbReference type="SUPFAM" id="SSF53850">
    <property type="entry name" value="Periplasmic binding protein-like II"/>
    <property type="match status" value="1"/>
</dbReference>
<reference evidence="9" key="1">
    <citation type="submission" date="2011-01" db="EMBL/GenBank/DDBJ databases">
        <title>Complete sequence of chromosome of Thermovibrio ammonificans HB-1.</title>
        <authorList>
            <consortium name="US DOE Joint Genome Institute"/>
            <person name="Lucas S."/>
            <person name="Copeland A."/>
            <person name="Lapidus A."/>
            <person name="Cheng J.-F."/>
            <person name="Goodwin L."/>
            <person name="Pitluck S."/>
            <person name="Davenport K."/>
            <person name="Detter J.C."/>
            <person name="Han C."/>
            <person name="Tapia R."/>
            <person name="Land M."/>
            <person name="Hauser L."/>
            <person name="Kyrpides N."/>
            <person name="Ivanova N."/>
            <person name="Ovchinnikova G."/>
            <person name="Vetriani C."/>
            <person name="Woyke T."/>
        </authorList>
    </citation>
    <scope>NUCLEOTIDE SEQUENCE [LARGE SCALE GENOMIC DNA]</scope>
    <source>
        <strain evidence="9">HB-1</strain>
    </source>
</reference>
<proteinExistence type="inferred from homology"/>
<evidence type="ECO:0000313" key="9">
    <source>
        <dbReference type="EMBL" id="ADU96287.1"/>
    </source>
</evidence>
<dbReference type="GO" id="GO:0043190">
    <property type="term" value="C:ATP-binding cassette (ABC) transporter complex"/>
    <property type="evidence" value="ECO:0007669"/>
    <property type="project" value="InterPro"/>
</dbReference>
<evidence type="ECO:0000256" key="5">
    <source>
        <dbReference type="ARBA" id="ARBA00022592"/>
    </source>
</evidence>
<dbReference type="RefSeq" id="WP_013537073.1">
    <property type="nucleotide sequence ID" value="NC_014926.1"/>
</dbReference>
<dbReference type="AlphaFoldDB" id="E8T4F2"/>
<dbReference type="eggNOG" id="COG0226">
    <property type="taxonomic scope" value="Bacteria"/>
</dbReference>
<comment type="similarity">
    <text evidence="2 6">Belongs to the PstS family.</text>
</comment>
<comment type="function">
    <text evidence="1">Part of the ABC transporter complex PstSACB involved in phosphate import.</text>
</comment>
<dbReference type="InterPro" id="IPR005673">
    <property type="entry name" value="ABC_phos-bd_PstS"/>
</dbReference>
<feature type="signal peptide" evidence="7">
    <location>
        <begin position="1"/>
        <end position="20"/>
    </location>
</feature>